<evidence type="ECO:0000313" key="3">
    <source>
        <dbReference type="EMBL" id="CAI2380108.1"/>
    </source>
</evidence>
<feature type="transmembrane region" description="Helical" evidence="2">
    <location>
        <begin position="171"/>
        <end position="201"/>
    </location>
</feature>
<evidence type="ECO:0000313" key="4">
    <source>
        <dbReference type="Proteomes" id="UP001295684"/>
    </source>
</evidence>
<evidence type="ECO:0000256" key="2">
    <source>
        <dbReference type="SAM" id="Phobius"/>
    </source>
</evidence>
<proteinExistence type="predicted"/>
<feature type="compositionally biased region" description="Polar residues" evidence="1">
    <location>
        <begin position="110"/>
        <end position="119"/>
    </location>
</feature>
<reference evidence="3" key="1">
    <citation type="submission" date="2023-07" db="EMBL/GenBank/DDBJ databases">
        <authorList>
            <consortium name="AG Swart"/>
            <person name="Singh M."/>
            <person name="Singh A."/>
            <person name="Seah K."/>
            <person name="Emmerich C."/>
        </authorList>
    </citation>
    <scope>NUCLEOTIDE SEQUENCE</scope>
    <source>
        <strain evidence="3">DP1</strain>
    </source>
</reference>
<gene>
    <name evidence="3" type="ORF">ECRASSUSDP1_LOCUS21535</name>
</gene>
<keyword evidence="2" id="KW-0812">Transmembrane</keyword>
<dbReference type="Proteomes" id="UP001295684">
    <property type="component" value="Unassembled WGS sequence"/>
</dbReference>
<keyword evidence="2" id="KW-0472">Membrane</keyword>
<comment type="caution">
    <text evidence="3">The sequence shown here is derived from an EMBL/GenBank/DDBJ whole genome shotgun (WGS) entry which is preliminary data.</text>
</comment>
<evidence type="ECO:0000256" key="1">
    <source>
        <dbReference type="SAM" id="MobiDB-lite"/>
    </source>
</evidence>
<feature type="region of interest" description="Disordered" evidence="1">
    <location>
        <begin position="108"/>
        <end position="131"/>
    </location>
</feature>
<dbReference type="AlphaFoldDB" id="A0AAD2D5D9"/>
<protein>
    <submittedName>
        <fullName evidence="3">Uncharacterized protein</fullName>
    </submittedName>
</protein>
<sequence length="223" mass="25793">MKQLRPKLNFIDFFRPKTALVLPRVKPNILFKRPRYFVYGFGVASLCIAAQQSSILMSLRDLVFQKYWLARTSLNGGKIKKVCEHILYYIRAVSRLMPDFYLTQCEPETESGQKGTKTHSPLKDSGSPRTPAHKKNVWRYLEYFLKYCILLPLSPLLISFLVASITHGCLFAWLMVVVMLFTTPIILVVFLLEVVGIRYFIHYSKEYSRNGEPEGDQETPCLN</sequence>
<keyword evidence="4" id="KW-1185">Reference proteome</keyword>
<keyword evidence="2" id="KW-1133">Transmembrane helix</keyword>
<accession>A0AAD2D5D9</accession>
<name>A0AAD2D5D9_EUPCR</name>
<dbReference type="EMBL" id="CAMPGE010022022">
    <property type="protein sequence ID" value="CAI2380108.1"/>
    <property type="molecule type" value="Genomic_DNA"/>
</dbReference>
<organism evidence="3 4">
    <name type="scientific">Euplotes crassus</name>
    <dbReference type="NCBI Taxonomy" id="5936"/>
    <lineage>
        <taxon>Eukaryota</taxon>
        <taxon>Sar</taxon>
        <taxon>Alveolata</taxon>
        <taxon>Ciliophora</taxon>
        <taxon>Intramacronucleata</taxon>
        <taxon>Spirotrichea</taxon>
        <taxon>Hypotrichia</taxon>
        <taxon>Euplotida</taxon>
        <taxon>Euplotidae</taxon>
        <taxon>Moneuplotes</taxon>
    </lineage>
</organism>
<feature type="transmembrane region" description="Helical" evidence="2">
    <location>
        <begin position="144"/>
        <end position="165"/>
    </location>
</feature>